<feature type="non-terminal residue" evidence="1">
    <location>
        <position position="271"/>
    </location>
</feature>
<dbReference type="AlphaFoldDB" id="A0A699KLY8"/>
<evidence type="ECO:0000313" key="1">
    <source>
        <dbReference type="EMBL" id="GFB01444.1"/>
    </source>
</evidence>
<accession>A0A699KLY8</accession>
<gene>
    <name evidence="1" type="ORF">Tci_673415</name>
</gene>
<protein>
    <submittedName>
        <fullName evidence="1">Uncharacterized protein</fullName>
    </submittedName>
</protein>
<dbReference type="EMBL" id="BKCJ010533764">
    <property type="protein sequence ID" value="GFB01444.1"/>
    <property type="molecule type" value="Genomic_DNA"/>
</dbReference>
<comment type="caution">
    <text evidence="1">The sequence shown here is derived from an EMBL/GenBank/DDBJ whole genome shotgun (WGS) entry which is preliminary data.</text>
</comment>
<sequence length="271" mass="30484">MGRNLDNESRKFLMYPRFIQVFLDKQLEGLSNHVRKYVAPSHTKKIFRNMRRVGKGSSENITPLFPTMVTQKTRKAKRKDTQVPQLSGPTESVADVAVYKELDDSLVRAATTASSLKAEQDSGGVKQLEKKQRSRTHKIKRLYKVGLSARIESFDDNEDLGEDASKQERKIYDIDADEDITIVNDQDDEQMFDVNNLQGEEVFVQEDVADKEVTDKVQKVFKEEVKDINTAKLIVDAAQVNVVSEVNVACIVTTISVAATITTEEVTLAKA</sequence>
<name>A0A699KLY8_TANCI</name>
<reference evidence="1" key="1">
    <citation type="journal article" date="2019" name="Sci. Rep.">
        <title>Draft genome of Tanacetum cinerariifolium, the natural source of mosquito coil.</title>
        <authorList>
            <person name="Yamashiro T."/>
            <person name="Shiraishi A."/>
            <person name="Satake H."/>
            <person name="Nakayama K."/>
        </authorList>
    </citation>
    <scope>NUCLEOTIDE SEQUENCE</scope>
</reference>
<proteinExistence type="predicted"/>
<organism evidence="1">
    <name type="scientific">Tanacetum cinerariifolium</name>
    <name type="common">Dalmatian daisy</name>
    <name type="synonym">Chrysanthemum cinerariifolium</name>
    <dbReference type="NCBI Taxonomy" id="118510"/>
    <lineage>
        <taxon>Eukaryota</taxon>
        <taxon>Viridiplantae</taxon>
        <taxon>Streptophyta</taxon>
        <taxon>Embryophyta</taxon>
        <taxon>Tracheophyta</taxon>
        <taxon>Spermatophyta</taxon>
        <taxon>Magnoliopsida</taxon>
        <taxon>eudicotyledons</taxon>
        <taxon>Gunneridae</taxon>
        <taxon>Pentapetalae</taxon>
        <taxon>asterids</taxon>
        <taxon>campanulids</taxon>
        <taxon>Asterales</taxon>
        <taxon>Asteraceae</taxon>
        <taxon>Asteroideae</taxon>
        <taxon>Anthemideae</taxon>
        <taxon>Anthemidinae</taxon>
        <taxon>Tanacetum</taxon>
    </lineage>
</organism>